<feature type="active site" evidence="2">
    <location>
        <position position="13"/>
    </location>
</feature>
<evidence type="ECO:0000313" key="4">
    <source>
        <dbReference type="Proteomes" id="UP000179099"/>
    </source>
</evidence>
<accession>A0A1G2F956</accession>
<keyword evidence="1 2" id="KW-0808">Transferase</keyword>
<feature type="binding site" evidence="2">
    <location>
        <position position="18"/>
    </location>
    <ligand>
        <name>substrate</name>
    </ligand>
</feature>
<comment type="similarity">
    <text evidence="2">Belongs to the UPP synthase family.</text>
</comment>
<gene>
    <name evidence="3" type="ORF">A2Y98_03810</name>
</gene>
<name>A0A1G2F956_9BACT</name>
<dbReference type="STRING" id="1801992.A2Y98_03810"/>
<evidence type="ECO:0000256" key="2">
    <source>
        <dbReference type="HAMAP-Rule" id="MF_01139"/>
    </source>
</evidence>
<organism evidence="3 4">
    <name type="scientific">Candidatus Portnoybacteria bacterium RBG_19FT_COMBO_36_7</name>
    <dbReference type="NCBI Taxonomy" id="1801992"/>
    <lineage>
        <taxon>Bacteria</taxon>
        <taxon>Candidatus Portnoyibacteriota</taxon>
    </lineage>
</organism>
<evidence type="ECO:0000256" key="1">
    <source>
        <dbReference type="ARBA" id="ARBA00022679"/>
    </source>
</evidence>
<feature type="binding site" evidence="2">
    <location>
        <position position="30"/>
    </location>
    <ligand>
        <name>substrate</name>
    </ligand>
</feature>
<dbReference type="AlphaFoldDB" id="A0A1G2F956"/>
<dbReference type="Pfam" id="PF01255">
    <property type="entry name" value="Prenyltransf"/>
    <property type="match status" value="1"/>
</dbReference>
<feature type="binding site" evidence="2">
    <location>
        <begin position="58"/>
        <end position="60"/>
    </location>
    <ligand>
        <name>substrate</name>
    </ligand>
</feature>
<sequence>MENLPRHIAVIPDGNRRWAKKKGLPVWLGHRAGVKAFEKIAKTASELGIFCLTFWAGSYDNLTKRPAQEVKFLKEIYRVHFARLVKTRDIYTDKVKVNIFGFWKELLENRIKKPMEEVIEKTKDHKERILNFLIGYNGTSEMMEAIKKIVNNSKAEQAFKITPQLIKENLWTKDLPPVDLVIRTGLEGDPHWSNGFMMWDTADSQFHFTETLWPDFSAEEFKKAIESYTKTERRKGA</sequence>
<feature type="binding site" evidence="2">
    <location>
        <position position="183"/>
    </location>
    <ligand>
        <name>substrate</name>
    </ligand>
</feature>
<comment type="caution">
    <text evidence="3">The sequence shown here is derived from an EMBL/GenBank/DDBJ whole genome shotgun (WGS) entry which is preliminary data.</text>
</comment>
<comment type="caution">
    <text evidence="2">Lacks conserved residue(s) required for the propagation of feature annotation.</text>
</comment>
<feature type="binding site" evidence="2">
    <location>
        <position position="13"/>
    </location>
    <ligand>
        <name>Mg(2+)</name>
        <dbReference type="ChEBI" id="CHEBI:18420"/>
    </ligand>
</feature>
<feature type="binding site" evidence="2">
    <location>
        <position position="65"/>
    </location>
    <ligand>
        <name>substrate</name>
    </ligand>
</feature>
<feature type="binding site" evidence="2">
    <location>
        <begin position="14"/>
        <end position="17"/>
    </location>
    <ligand>
        <name>substrate</name>
    </ligand>
</feature>
<comment type="function">
    <text evidence="2">Catalyzes the condensation of isopentenyl diphosphate (IPP) with allylic pyrophosphates generating different type of terpenoids.</text>
</comment>
<comment type="subunit">
    <text evidence="2">Homodimer.</text>
</comment>
<keyword evidence="2" id="KW-0479">Metal-binding</keyword>
<reference evidence="3 4" key="1">
    <citation type="journal article" date="2016" name="Nat. Commun.">
        <title>Thousands of microbial genomes shed light on interconnected biogeochemical processes in an aquifer system.</title>
        <authorList>
            <person name="Anantharaman K."/>
            <person name="Brown C.T."/>
            <person name="Hug L.A."/>
            <person name="Sharon I."/>
            <person name="Castelle C.J."/>
            <person name="Probst A.J."/>
            <person name="Thomas B.C."/>
            <person name="Singh A."/>
            <person name="Wilkins M.J."/>
            <person name="Karaoz U."/>
            <person name="Brodie E.L."/>
            <person name="Williams K.H."/>
            <person name="Hubbard S.S."/>
            <person name="Banfield J.F."/>
        </authorList>
    </citation>
    <scope>NUCLEOTIDE SEQUENCE [LARGE SCALE GENOMIC DNA]</scope>
</reference>
<protein>
    <recommendedName>
        <fullName evidence="2">Isoprenyl transferase</fullName>
        <ecNumber evidence="2">2.5.1.-</ecNumber>
    </recommendedName>
</protein>
<proteinExistence type="inferred from homology"/>
<dbReference type="InterPro" id="IPR036424">
    <property type="entry name" value="UPP_synth-like_sf"/>
</dbReference>
<dbReference type="PANTHER" id="PTHR10291:SF0">
    <property type="entry name" value="DEHYDRODOLICHYL DIPHOSPHATE SYNTHASE 2"/>
    <property type="match status" value="1"/>
</dbReference>
<dbReference type="CDD" id="cd00475">
    <property type="entry name" value="Cis_IPPS"/>
    <property type="match status" value="1"/>
</dbReference>
<dbReference type="InterPro" id="IPR001441">
    <property type="entry name" value="UPP_synth-like"/>
</dbReference>
<dbReference type="GO" id="GO:0000287">
    <property type="term" value="F:magnesium ion binding"/>
    <property type="evidence" value="ECO:0007669"/>
    <property type="project" value="UniProtKB-UniRule"/>
</dbReference>
<dbReference type="Gene3D" id="3.40.1180.10">
    <property type="entry name" value="Decaprenyl diphosphate synthase-like"/>
    <property type="match status" value="1"/>
</dbReference>
<dbReference type="HAMAP" id="MF_01139">
    <property type="entry name" value="ISPT"/>
    <property type="match status" value="1"/>
</dbReference>
<dbReference type="EMBL" id="MHMW01000010">
    <property type="protein sequence ID" value="OGZ34417.1"/>
    <property type="molecule type" value="Genomic_DNA"/>
</dbReference>
<dbReference type="Proteomes" id="UP000179099">
    <property type="component" value="Unassembled WGS sequence"/>
</dbReference>
<dbReference type="NCBIfam" id="TIGR00055">
    <property type="entry name" value="uppS"/>
    <property type="match status" value="1"/>
</dbReference>
<feature type="active site" description="Proton acceptor" evidence="2">
    <location>
        <position position="61"/>
    </location>
</feature>
<dbReference type="GO" id="GO:0045547">
    <property type="term" value="F:ditrans,polycis-polyprenyl diphosphate synthase [(2E,6E)-farnesyl diphosphate specific] activity"/>
    <property type="evidence" value="ECO:0007669"/>
    <property type="project" value="TreeGrafter"/>
</dbReference>
<dbReference type="GO" id="GO:0016094">
    <property type="term" value="P:polyprenol biosynthetic process"/>
    <property type="evidence" value="ECO:0007669"/>
    <property type="project" value="TreeGrafter"/>
</dbReference>
<comment type="cofactor">
    <cofactor evidence="2">
        <name>Mg(2+)</name>
        <dbReference type="ChEBI" id="CHEBI:18420"/>
    </cofactor>
    <text evidence="2">Binds 2 magnesium ions per subunit.</text>
</comment>
<dbReference type="PANTHER" id="PTHR10291">
    <property type="entry name" value="DEHYDRODOLICHYL DIPHOSPHATE SYNTHASE FAMILY MEMBER"/>
    <property type="match status" value="1"/>
</dbReference>
<evidence type="ECO:0000313" key="3">
    <source>
        <dbReference type="EMBL" id="OGZ34417.1"/>
    </source>
</evidence>
<keyword evidence="2" id="KW-0460">Magnesium</keyword>
<dbReference type="EC" id="2.5.1.-" evidence="2"/>
<dbReference type="SUPFAM" id="SSF64005">
    <property type="entry name" value="Undecaprenyl diphosphate synthase"/>
    <property type="match status" value="1"/>
</dbReference>